<dbReference type="SUPFAM" id="SSF109854">
    <property type="entry name" value="DinB/YfiT-like putative metalloenzymes"/>
    <property type="match status" value="1"/>
</dbReference>
<feature type="domain" description="DinB-like" evidence="2">
    <location>
        <begin position="18"/>
        <end position="154"/>
    </location>
</feature>
<feature type="region of interest" description="Disordered" evidence="1">
    <location>
        <begin position="158"/>
        <end position="178"/>
    </location>
</feature>
<dbReference type="InterPro" id="IPR034660">
    <property type="entry name" value="DinB/YfiT-like"/>
</dbReference>
<proteinExistence type="predicted"/>
<organism evidence="3 4">
    <name type="scientific">Tepidiforma flava</name>
    <dbReference type="NCBI Taxonomy" id="3004094"/>
    <lineage>
        <taxon>Bacteria</taxon>
        <taxon>Bacillati</taxon>
        <taxon>Chloroflexota</taxon>
        <taxon>Tepidiformia</taxon>
        <taxon>Tepidiformales</taxon>
        <taxon>Tepidiformaceae</taxon>
        <taxon>Tepidiforma</taxon>
    </lineage>
</organism>
<evidence type="ECO:0000259" key="2">
    <source>
        <dbReference type="Pfam" id="PF12867"/>
    </source>
</evidence>
<gene>
    <name evidence="3" type="ORF">O0235_11325</name>
</gene>
<evidence type="ECO:0000256" key="1">
    <source>
        <dbReference type="SAM" id="MobiDB-lite"/>
    </source>
</evidence>
<sequence>MDSDGAVEPSPQCWRAVDRSIAAFERLPARFLEAPAANGWPRKVHIAHLADWNLACAALLEGRNPAEVMGIPARRWRTAAEADINAWLAALAIDLSPAECIRRYRESCARLRAVLQRGVRSPAIPFRPGDPALLSPAGREAQFSQSHLLDHLEELLPDPRDRRREIPRAARRGPPAIA</sequence>
<reference evidence="3 4" key="1">
    <citation type="journal article" date="2023" name="ISME J.">
        <title>Thermophilic Dehalococcoidia with unusual traits shed light on an unexpected past.</title>
        <authorList>
            <person name="Palmer M."/>
            <person name="Covington J.K."/>
            <person name="Zhou E.M."/>
            <person name="Thomas S.C."/>
            <person name="Habib N."/>
            <person name="Seymour C.O."/>
            <person name="Lai D."/>
            <person name="Johnston J."/>
            <person name="Hashimi A."/>
            <person name="Jiao J.Y."/>
            <person name="Muok A.R."/>
            <person name="Liu L."/>
            <person name="Xian W.D."/>
            <person name="Zhi X.Y."/>
            <person name="Li M.M."/>
            <person name="Silva L.P."/>
            <person name="Bowen B.P."/>
            <person name="Louie K."/>
            <person name="Briegel A."/>
            <person name="Pett-Ridge J."/>
            <person name="Weber P.K."/>
            <person name="Tocheva E.I."/>
            <person name="Woyke T."/>
            <person name="Northen T.R."/>
            <person name="Mayali X."/>
            <person name="Li W.J."/>
            <person name="Hedlund B.P."/>
        </authorList>
    </citation>
    <scope>NUCLEOTIDE SEQUENCE [LARGE SCALE GENOMIC DNA]</scope>
    <source>
        <strain evidence="3 4">YIM 72310</strain>
    </source>
</reference>
<keyword evidence="4" id="KW-1185">Reference proteome</keyword>
<protein>
    <submittedName>
        <fullName evidence="3">DinB family protein</fullName>
    </submittedName>
</protein>
<feature type="compositionally biased region" description="Basic and acidic residues" evidence="1">
    <location>
        <begin position="158"/>
        <end position="168"/>
    </location>
</feature>
<evidence type="ECO:0000313" key="4">
    <source>
        <dbReference type="Proteomes" id="UP001212803"/>
    </source>
</evidence>
<dbReference type="InterPro" id="IPR024775">
    <property type="entry name" value="DinB-like"/>
</dbReference>
<dbReference type="RefSeq" id="WP_270055894.1">
    <property type="nucleotide sequence ID" value="NZ_CP115149.1"/>
</dbReference>
<dbReference type="Pfam" id="PF12867">
    <property type="entry name" value="DinB_2"/>
    <property type="match status" value="1"/>
</dbReference>
<dbReference type="Gene3D" id="1.20.120.450">
    <property type="entry name" value="dinb family like domain"/>
    <property type="match status" value="1"/>
</dbReference>
<dbReference type="Proteomes" id="UP001212803">
    <property type="component" value="Chromosome"/>
</dbReference>
<dbReference type="EMBL" id="CP115149">
    <property type="protein sequence ID" value="WBL35367.1"/>
    <property type="molecule type" value="Genomic_DNA"/>
</dbReference>
<name>A0ABY7M5E1_9CHLR</name>
<evidence type="ECO:0000313" key="3">
    <source>
        <dbReference type="EMBL" id="WBL35367.1"/>
    </source>
</evidence>
<accession>A0ABY7M5E1</accession>